<proteinExistence type="predicted"/>
<dbReference type="EMBL" id="WKJJ01000003">
    <property type="protein sequence ID" value="MRV71155.1"/>
    <property type="molecule type" value="Genomic_DNA"/>
</dbReference>
<comment type="caution">
    <text evidence="3">The sequence shown here is derived from an EMBL/GenBank/DDBJ whole genome shotgun (WGS) entry which is preliminary data.</text>
</comment>
<gene>
    <name evidence="3" type="ORF">GJ700_05405</name>
</gene>
<dbReference type="Proteomes" id="UP000446768">
    <property type="component" value="Unassembled WGS sequence"/>
</dbReference>
<organism evidence="3 4">
    <name type="scientific">Pseudoduganella rivuli</name>
    <dbReference type="NCBI Taxonomy" id="2666085"/>
    <lineage>
        <taxon>Bacteria</taxon>
        <taxon>Pseudomonadati</taxon>
        <taxon>Pseudomonadota</taxon>
        <taxon>Betaproteobacteria</taxon>
        <taxon>Burkholderiales</taxon>
        <taxon>Oxalobacteraceae</taxon>
        <taxon>Telluria group</taxon>
        <taxon>Pseudoduganella</taxon>
    </lineage>
</organism>
<dbReference type="Pfam" id="PF13590">
    <property type="entry name" value="DUF4136"/>
    <property type="match status" value="1"/>
</dbReference>
<protein>
    <submittedName>
        <fullName evidence="3">DUF4136 domain-containing protein</fullName>
    </submittedName>
</protein>
<evidence type="ECO:0000313" key="3">
    <source>
        <dbReference type="EMBL" id="MRV71155.1"/>
    </source>
</evidence>
<dbReference type="AlphaFoldDB" id="A0A7X2IJV1"/>
<keyword evidence="1" id="KW-0732">Signal</keyword>
<accession>A0A7X2IJV1</accession>
<feature type="domain" description="DUF4136" evidence="2">
    <location>
        <begin position="27"/>
        <end position="204"/>
    </location>
</feature>
<dbReference type="PROSITE" id="PS51257">
    <property type="entry name" value="PROKAR_LIPOPROTEIN"/>
    <property type="match status" value="1"/>
</dbReference>
<evidence type="ECO:0000256" key="1">
    <source>
        <dbReference type="SAM" id="SignalP"/>
    </source>
</evidence>
<dbReference type="InterPro" id="IPR025411">
    <property type="entry name" value="DUF4136"/>
</dbReference>
<sequence length="217" mass="24453">MKTFAILAAAASLLLTGCASTIRSDVTTFQQWPAAGVPDKSYVFENPPVAENTLELKTYQNMVSAELAKLGFTQVPDNANPKLKVGVHFSTIDRPVKVLQATDPFWMGPSHYWGPRYVGRGFYRPYWGPYRWGGFGPYYDPFWYGPLEVQETIRHHYERQLRVSINTIDGQKLFDVTVQNTSRRQSTPAIMPTLVQSAFAGFPGENGKVKQVEVQVE</sequence>
<dbReference type="RefSeq" id="WP_154371652.1">
    <property type="nucleotide sequence ID" value="NZ_WKJJ01000003.1"/>
</dbReference>
<reference evidence="3 4" key="1">
    <citation type="submission" date="2019-11" db="EMBL/GenBank/DDBJ databases">
        <title>Novel species isolated from a subtropical stream in China.</title>
        <authorList>
            <person name="Lu H."/>
        </authorList>
    </citation>
    <scope>NUCLEOTIDE SEQUENCE [LARGE SCALE GENOMIC DNA]</scope>
    <source>
        <strain evidence="3 4">FT92W</strain>
    </source>
</reference>
<keyword evidence="4" id="KW-1185">Reference proteome</keyword>
<evidence type="ECO:0000313" key="4">
    <source>
        <dbReference type="Proteomes" id="UP000446768"/>
    </source>
</evidence>
<dbReference type="Gene3D" id="3.30.160.670">
    <property type="match status" value="1"/>
</dbReference>
<evidence type="ECO:0000259" key="2">
    <source>
        <dbReference type="Pfam" id="PF13590"/>
    </source>
</evidence>
<name>A0A7X2IJV1_9BURK</name>
<feature type="signal peptide" evidence="1">
    <location>
        <begin position="1"/>
        <end position="21"/>
    </location>
</feature>
<feature type="chain" id="PRO_5030529627" evidence="1">
    <location>
        <begin position="22"/>
        <end position="217"/>
    </location>
</feature>